<name>A0A498C0E2_9GAMM</name>
<sequence length="259" mass="28756">MEPFQSGAPLSGARAAPRPAPAAPRPKKQGELSDPYRLALGLLDPSPGAMQLKTPVDWDARLRASDCVPERELMAARADLRLGDYRQAAHCLVPLVDHPEAGFHARRLLLRCAAALADGQLLRQAAVPLIEHYVEQGLLERAAVIYVRARRVDCSFRPGRPDCHRPLASVLAFLGRDREALALAADFHKWYPNHPDLGPLYMLAANVLRRHGQSGRALKIVRYLLARRDRGGELRNRLLRLRESLVLDLEDRAPGVPGR</sequence>
<evidence type="ECO:0008006" key="4">
    <source>
        <dbReference type="Google" id="ProtNLM"/>
    </source>
</evidence>
<evidence type="ECO:0000313" key="3">
    <source>
        <dbReference type="Proteomes" id="UP000275461"/>
    </source>
</evidence>
<dbReference type="EMBL" id="RCDA01000002">
    <property type="protein sequence ID" value="RLK48559.1"/>
    <property type="molecule type" value="Genomic_DNA"/>
</dbReference>
<dbReference type="SUPFAM" id="SSF48452">
    <property type="entry name" value="TPR-like"/>
    <property type="match status" value="1"/>
</dbReference>
<dbReference type="RefSeq" id="WP_147436965.1">
    <property type="nucleotide sequence ID" value="NZ_RCDA01000002.1"/>
</dbReference>
<keyword evidence="3" id="KW-1185">Reference proteome</keyword>
<gene>
    <name evidence="2" type="ORF">DFR31_1664</name>
</gene>
<comment type="caution">
    <text evidence="2">The sequence shown here is derived from an EMBL/GenBank/DDBJ whole genome shotgun (WGS) entry which is preliminary data.</text>
</comment>
<evidence type="ECO:0000256" key="1">
    <source>
        <dbReference type="SAM" id="MobiDB-lite"/>
    </source>
</evidence>
<dbReference type="Gene3D" id="1.25.40.10">
    <property type="entry name" value="Tetratricopeptide repeat domain"/>
    <property type="match status" value="1"/>
</dbReference>
<dbReference type="InterPro" id="IPR011990">
    <property type="entry name" value="TPR-like_helical_dom_sf"/>
</dbReference>
<reference evidence="2 3" key="1">
    <citation type="submission" date="2018-10" db="EMBL/GenBank/DDBJ databases">
        <title>Genomic Encyclopedia of Type Strains, Phase IV (KMG-IV): sequencing the most valuable type-strain genomes for metagenomic binning, comparative biology and taxonomic classification.</title>
        <authorList>
            <person name="Goeker M."/>
        </authorList>
    </citation>
    <scope>NUCLEOTIDE SEQUENCE [LARGE SCALE GENOMIC DNA]</scope>
    <source>
        <strain evidence="2 3">DSM 12769</strain>
    </source>
</reference>
<dbReference type="AlphaFoldDB" id="A0A498C0E2"/>
<protein>
    <recommendedName>
        <fullName evidence="4">Tetratricopeptide repeat protein</fullName>
    </recommendedName>
</protein>
<dbReference type="Proteomes" id="UP000275461">
    <property type="component" value="Unassembled WGS sequence"/>
</dbReference>
<feature type="region of interest" description="Disordered" evidence="1">
    <location>
        <begin position="1"/>
        <end position="32"/>
    </location>
</feature>
<accession>A0A498C0E2</accession>
<proteinExistence type="predicted"/>
<evidence type="ECO:0000313" key="2">
    <source>
        <dbReference type="EMBL" id="RLK48559.1"/>
    </source>
</evidence>
<organism evidence="2 3">
    <name type="scientific">Alkalispirillum mobile</name>
    <dbReference type="NCBI Taxonomy" id="85925"/>
    <lineage>
        <taxon>Bacteria</taxon>
        <taxon>Pseudomonadati</taxon>
        <taxon>Pseudomonadota</taxon>
        <taxon>Gammaproteobacteria</taxon>
        <taxon>Chromatiales</taxon>
        <taxon>Ectothiorhodospiraceae</taxon>
        <taxon>Alkalispirillum</taxon>
    </lineage>
</organism>